<dbReference type="AlphaFoldDB" id="A0A2G9HXX2"/>
<comment type="caution">
    <text evidence="6">The sequence shown here is derived from an EMBL/GenBank/DDBJ whole genome shotgun (WGS) entry which is preliminary data.</text>
</comment>
<keyword evidence="2 4" id="KW-0863">Zinc-finger</keyword>
<dbReference type="STRING" id="429701.A0A2G9HXX2"/>
<dbReference type="GO" id="GO:0061630">
    <property type="term" value="F:ubiquitin protein ligase activity"/>
    <property type="evidence" value="ECO:0007669"/>
    <property type="project" value="TreeGrafter"/>
</dbReference>
<dbReference type="InterPro" id="IPR001841">
    <property type="entry name" value="Znf_RING"/>
</dbReference>
<evidence type="ECO:0000259" key="5">
    <source>
        <dbReference type="PROSITE" id="PS50089"/>
    </source>
</evidence>
<proteinExistence type="predicted"/>
<feature type="domain" description="RING-type" evidence="5">
    <location>
        <begin position="88"/>
        <end position="131"/>
    </location>
</feature>
<dbReference type="InterPro" id="IPR013083">
    <property type="entry name" value="Znf_RING/FYVE/PHD"/>
</dbReference>
<dbReference type="OrthoDB" id="8062037at2759"/>
<evidence type="ECO:0000313" key="6">
    <source>
        <dbReference type="EMBL" id="PIN22372.1"/>
    </source>
</evidence>
<keyword evidence="7" id="KW-1185">Reference proteome</keyword>
<dbReference type="Proteomes" id="UP000231279">
    <property type="component" value="Unassembled WGS sequence"/>
</dbReference>
<dbReference type="SMART" id="SM00184">
    <property type="entry name" value="RING"/>
    <property type="match status" value="1"/>
</dbReference>
<evidence type="ECO:0000256" key="2">
    <source>
        <dbReference type="ARBA" id="ARBA00022771"/>
    </source>
</evidence>
<name>A0A2G9HXX2_9LAMI</name>
<dbReference type="PROSITE" id="PS50089">
    <property type="entry name" value="ZF_RING_2"/>
    <property type="match status" value="1"/>
</dbReference>
<protein>
    <submittedName>
        <fullName evidence="6">Anaphase-promoting complex (APC), subunit 11</fullName>
    </submittedName>
</protein>
<dbReference type="Gene3D" id="3.30.40.10">
    <property type="entry name" value="Zinc/RING finger domain, C3HC4 (zinc finger)"/>
    <property type="match status" value="1"/>
</dbReference>
<evidence type="ECO:0000256" key="4">
    <source>
        <dbReference type="PROSITE-ProRule" id="PRU00175"/>
    </source>
</evidence>
<dbReference type="EMBL" id="NKXS01000778">
    <property type="protein sequence ID" value="PIN22372.1"/>
    <property type="molecule type" value="Genomic_DNA"/>
</dbReference>
<keyword evidence="3" id="KW-0862">Zinc</keyword>
<dbReference type="GO" id="GO:0008270">
    <property type="term" value="F:zinc ion binding"/>
    <property type="evidence" value="ECO:0007669"/>
    <property type="project" value="UniProtKB-KW"/>
</dbReference>
<dbReference type="Pfam" id="PF13639">
    <property type="entry name" value="zf-RING_2"/>
    <property type="match status" value="1"/>
</dbReference>
<dbReference type="GO" id="GO:0016567">
    <property type="term" value="P:protein ubiquitination"/>
    <property type="evidence" value="ECO:0007669"/>
    <property type="project" value="TreeGrafter"/>
</dbReference>
<evidence type="ECO:0000256" key="3">
    <source>
        <dbReference type="ARBA" id="ARBA00022833"/>
    </source>
</evidence>
<gene>
    <name evidence="6" type="ORF">CDL12_04911</name>
</gene>
<organism evidence="6 7">
    <name type="scientific">Handroanthus impetiginosus</name>
    <dbReference type="NCBI Taxonomy" id="429701"/>
    <lineage>
        <taxon>Eukaryota</taxon>
        <taxon>Viridiplantae</taxon>
        <taxon>Streptophyta</taxon>
        <taxon>Embryophyta</taxon>
        <taxon>Tracheophyta</taxon>
        <taxon>Spermatophyta</taxon>
        <taxon>Magnoliopsida</taxon>
        <taxon>eudicotyledons</taxon>
        <taxon>Gunneridae</taxon>
        <taxon>Pentapetalae</taxon>
        <taxon>asterids</taxon>
        <taxon>lamiids</taxon>
        <taxon>Lamiales</taxon>
        <taxon>Bignoniaceae</taxon>
        <taxon>Crescentiina</taxon>
        <taxon>Tabebuia alliance</taxon>
        <taxon>Handroanthus</taxon>
    </lineage>
</organism>
<keyword evidence="1" id="KW-0479">Metal-binding</keyword>
<dbReference type="PANTHER" id="PTHR45969:SF9">
    <property type="entry name" value="RING-TYPE DOMAIN-CONTAINING PROTEIN"/>
    <property type="match status" value="1"/>
</dbReference>
<evidence type="ECO:0000256" key="1">
    <source>
        <dbReference type="ARBA" id="ARBA00022723"/>
    </source>
</evidence>
<evidence type="ECO:0000313" key="7">
    <source>
        <dbReference type="Proteomes" id="UP000231279"/>
    </source>
</evidence>
<sequence>MICLCAETHLSTFTLIFYTCVCIPFLQIIQTVQRIFTFFVDPHFLPENTSFEENPDWELDLPVSQFQDLELRNKNGGEVAIDSTEEMCSICLMEFEQKDFVNKLPKCGHVFHMGCLEKWLDRCQFTCPLCRSSVLQVRSSPPCKMQTSVFCINLPAARDS</sequence>
<dbReference type="SUPFAM" id="SSF57850">
    <property type="entry name" value="RING/U-box"/>
    <property type="match status" value="1"/>
</dbReference>
<dbReference type="PANTHER" id="PTHR45969">
    <property type="entry name" value="RING ZINC FINGER PROTEIN-RELATED"/>
    <property type="match status" value="1"/>
</dbReference>
<accession>A0A2G9HXX2</accession>
<reference evidence="7" key="1">
    <citation type="journal article" date="2018" name="Gigascience">
        <title>Genome assembly of the Pink Ipe (Handroanthus impetiginosus, Bignoniaceae), a highly valued, ecologically keystone Neotropical timber forest tree.</title>
        <authorList>
            <person name="Silva-Junior O.B."/>
            <person name="Grattapaglia D."/>
            <person name="Novaes E."/>
            <person name="Collevatti R.G."/>
        </authorList>
    </citation>
    <scope>NUCLEOTIDE SEQUENCE [LARGE SCALE GENOMIC DNA]</scope>
    <source>
        <strain evidence="7">cv. UFG-1</strain>
    </source>
</reference>